<accession>A0AAW7XK23</accession>
<dbReference type="GO" id="GO:0016787">
    <property type="term" value="F:hydrolase activity"/>
    <property type="evidence" value="ECO:0007669"/>
    <property type="project" value="UniProtKB-KW"/>
</dbReference>
<dbReference type="InterPro" id="IPR006439">
    <property type="entry name" value="HAD-SF_hydro_IA"/>
</dbReference>
<reference evidence="2" key="1">
    <citation type="submission" date="2023-07" db="EMBL/GenBank/DDBJ databases">
        <title>Genome content predicts the carbon catabolic preferences of heterotrophic bacteria.</title>
        <authorList>
            <person name="Gralka M."/>
        </authorList>
    </citation>
    <scope>NUCLEOTIDE SEQUENCE</scope>
    <source>
        <strain evidence="2">I2M16</strain>
    </source>
</reference>
<protein>
    <submittedName>
        <fullName evidence="2">HAD family hydrolase</fullName>
        <ecNumber evidence="2">3.1.3.-</ecNumber>
    </submittedName>
</protein>
<proteinExistence type="predicted"/>
<dbReference type="Proteomes" id="UP001169862">
    <property type="component" value="Unassembled WGS sequence"/>
</dbReference>
<organism evidence="2 3">
    <name type="scientific">Neptunomonas phycophila</name>
    <dbReference type="NCBI Taxonomy" id="1572645"/>
    <lineage>
        <taxon>Bacteria</taxon>
        <taxon>Pseudomonadati</taxon>
        <taxon>Pseudomonadota</taxon>
        <taxon>Gammaproteobacteria</taxon>
        <taxon>Oceanospirillales</taxon>
        <taxon>Oceanospirillaceae</taxon>
        <taxon>Neptunomonas</taxon>
    </lineage>
</organism>
<dbReference type="Pfam" id="PF00702">
    <property type="entry name" value="Hydrolase"/>
    <property type="match status" value="1"/>
</dbReference>
<evidence type="ECO:0000313" key="3">
    <source>
        <dbReference type="Proteomes" id="UP001169862"/>
    </source>
</evidence>
<dbReference type="NCBIfam" id="TIGR01509">
    <property type="entry name" value="HAD-SF-IA-v3"/>
    <property type="match status" value="1"/>
</dbReference>
<dbReference type="InterPro" id="IPR036412">
    <property type="entry name" value="HAD-like_sf"/>
</dbReference>
<dbReference type="PANTHER" id="PTHR43316:SF8">
    <property type="entry name" value="HAD FAMILY HYDROLASE"/>
    <property type="match status" value="1"/>
</dbReference>
<dbReference type="PANTHER" id="PTHR43316">
    <property type="entry name" value="HYDROLASE, HALOACID DELAHOGENASE-RELATED"/>
    <property type="match status" value="1"/>
</dbReference>
<dbReference type="SFLD" id="SFLDS00003">
    <property type="entry name" value="Haloacid_Dehalogenase"/>
    <property type="match status" value="1"/>
</dbReference>
<name>A0AAW7XK23_9GAMM</name>
<dbReference type="InterPro" id="IPR023214">
    <property type="entry name" value="HAD_sf"/>
</dbReference>
<sequence length="240" mass="26466">MIKCITFDLDDTLWAVDPVIEVANERLFSWMQANAPLFVERHSVEDIKGRLRTKVVEASPHIAHSVTQVRLAALEAGFLEAGYPKEQVVDLVEASFRVFYDARQEVSFFEHALSMVEGLKKEGYQVGAISNGNASIYKVGLGHCMDFQLNADEAGVEKPHPDIFEQVLAAQNLRPEQVIHIGDNPVADVQGAAEVGMWTIWVNLKGEKWPGGPKATADVTCLSQIPAAVASINQRRRACL</sequence>
<evidence type="ECO:0000256" key="1">
    <source>
        <dbReference type="ARBA" id="ARBA00022801"/>
    </source>
</evidence>
<dbReference type="SFLD" id="SFLDG01129">
    <property type="entry name" value="C1.5:_HAD__Beta-PGM__Phosphata"/>
    <property type="match status" value="1"/>
</dbReference>
<comment type="caution">
    <text evidence="2">The sequence shown here is derived from an EMBL/GenBank/DDBJ whole genome shotgun (WGS) entry which is preliminary data.</text>
</comment>
<gene>
    <name evidence="2" type="ORF">Q4490_09100</name>
</gene>
<dbReference type="RefSeq" id="WP_075171024.1">
    <property type="nucleotide sequence ID" value="NZ_CAXPFL010000030.1"/>
</dbReference>
<dbReference type="Gene3D" id="1.20.120.1600">
    <property type="match status" value="1"/>
</dbReference>
<dbReference type="NCBIfam" id="TIGR01549">
    <property type="entry name" value="HAD-SF-IA-v1"/>
    <property type="match status" value="1"/>
</dbReference>
<dbReference type="EC" id="3.1.3.-" evidence="2"/>
<keyword evidence="1 2" id="KW-0378">Hydrolase</keyword>
<evidence type="ECO:0000313" key="2">
    <source>
        <dbReference type="EMBL" id="MDO6453723.1"/>
    </source>
</evidence>
<dbReference type="AlphaFoldDB" id="A0AAW7XK23"/>
<dbReference type="SUPFAM" id="SSF56784">
    <property type="entry name" value="HAD-like"/>
    <property type="match status" value="1"/>
</dbReference>
<dbReference type="EMBL" id="JAUOPG010000005">
    <property type="protein sequence ID" value="MDO6453723.1"/>
    <property type="molecule type" value="Genomic_DNA"/>
</dbReference>
<dbReference type="Gene3D" id="3.40.50.1000">
    <property type="entry name" value="HAD superfamily/HAD-like"/>
    <property type="match status" value="1"/>
</dbReference>
<dbReference type="InterPro" id="IPR051540">
    <property type="entry name" value="S-2-haloacid_dehalogenase"/>
</dbReference>